<dbReference type="GO" id="GO:0051537">
    <property type="term" value="F:2 iron, 2 sulfur cluster binding"/>
    <property type="evidence" value="ECO:0007669"/>
    <property type="project" value="UniProtKB-KW"/>
</dbReference>
<dbReference type="GO" id="GO:0022904">
    <property type="term" value="P:respiratory electron transport chain"/>
    <property type="evidence" value="ECO:0007669"/>
    <property type="project" value="TreeGrafter"/>
</dbReference>
<dbReference type="Proteomes" id="UP000199412">
    <property type="component" value="Unassembled WGS sequence"/>
</dbReference>
<dbReference type="NCBIfam" id="NF004616">
    <property type="entry name" value="PRK05950.1"/>
    <property type="match status" value="1"/>
</dbReference>
<dbReference type="GO" id="GO:0006099">
    <property type="term" value="P:tricarboxylic acid cycle"/>
    <property type="evidence" value="ECO:0007669"/>
    <property type="project" value="UniProtKB-KW"/>
</dbReference>
<dbReference type="PANTHER" id="PTHR11921:SF29">
    <property type="entry name" value="SUCCINATE DEHYDROGENASE [UBIQUINONE] IRON-SULFUR SUBUNIT, MITOCHONDRIAL"/>
    <property type="match status" value="1"/>
</dbReference>
<evidence type="ECO:0000256" key="4">
    <source>
        <dbReference type="ARBA" id="ARBA00012792"/>
    </source>
</evidence>
<dbReference type="PROSITE" id="PS00198">
    <property type="entry name" value="4FE4S_FER_1"/>
    <property type="match status" value="1"/>
</dbReference>
<keyword evidence="10" id="KW-0408">Iron</keyword>
<feature type="domain" description="4Fe-4S ferredoxin-type" evidence="15">
    <location>
        <begin position="141"/>
        <end position="170"/>
    </location>
</feature>
<evidence type="ECO:0000256" key="13">
    <source>
        <dbReference type="ARBA" id="ARBA00034078"/>
    </source>
</evidence>
<dbReference type="EMBL" id="FNAP01000001">
    <property type="protein sequence ID" value="SDD68381.1"/>
    <property type="molecule type" value="Genomic_DNA"/>
</dbReference>
<dbReference type="OrthoDB" id="9804391at2"/>
<dbReference type="InterPro" id="IPR006058">
    <property type="entry name" value="2Fe2S_fd_BS"/>
</dbReference>
<dbReference type="InterPro" id="IPR036010">
    <property type="entry name" value="2Fe-2S_ferredoxin-like_sf"/>
</dbReference>
<dbReference type="GO" id="GO:0008177">
    <property type="term" value="F:succinate dehydrogenase (quinone) activity"/>
    <property type="evidence" value="ECO:0007669"/>
    <property type="project" value="UniProtKB-EC"/>
</dbReference>
<dbReference type="PROSITE" id="PS00197">
    <property type="entry name" value="2FE2S_FER_1"/>
    <property type="match status" value="1"/>
</dbReference>
<evidence type="ECO:0000256" key="2">
    <source>
        <dbReference type="ARBA" id="ARBA00001966"/>
    </source>
</evidence>
<dbReference type="Pfam" id="PF13085">
    <property type="entry name" value="Fer2_3"/>
    <property type="match status" value="1"/>
</dbReference>
<keyword evidence="9" id="KW-0560">Oxidoreductase</keyword>
<dbReference type="InterPro" id="IPR050573">
    <property type="entry name" value="SDH/FRD_Iron-Sulfur"/>
</dbReference>
<dbReference type="Pfam" id="PF13237">
    <property type="entry name" value="Fer4_10"/>
    <property type="match status" value="1"/>
</dbReference>
<dbReference type="InterPro" id="IPR004489">
    <property type="entry name" value="Succ_DH/fum_Rdtase_Fe-S"/>
</dbReference>
<evidence type="ECO:0000313" key="17">
    <source>
        <dbReference type="Proteomes" id="UP000199412"/>
    </source>
</evidence>
<evidence type="ECO:0000256" key="3">
    <source>
        <dbReference type="ARBA" id="ARBA00009433"/>
    </source>
</evidence>
<dbReference type="InterPro" id="IPR025192">
    <property type="entry name" value="Succ_DH/fum_Rdtase_N"/>
</dbReference>
<dbReference type="InterPro" id="IPR009051">
    <property type="entry name" value="Helical_ferredxn"/>
</dbReference>
<keyword evidence="12" id="KW-0003">3Fe-4S</keyword>
<comment type="similarity">
    <text evidence="3">Belongs to the succinate dehydrogenase/fumarate reductase iron-sulfur protein family.</text>
</comment>
<dbReference type="GO" id="GO:0046872">
    <property type="term" value="F:metal ion binding"/>
    <property type="evidence" value="ECO:0007669"/>
    <property type="project" value="UniProtKB-KW"/>
</dbReference>
<evidence type="ECO:0000256" key="10">
    <source>
        <dbReference type="ARBA" id="ARBA00023004"/>
    </source>
</evidence>
<dbReference type="NCBIfam" id="TIGR00384">
    <property type="entry name" value="dhsB"/>
    <property type="match status" value="1"/>
</dbReference>
<evidence type="ECO:0000256" key="8">
    <source>
        <dbReference type="ARBA" id="ARBA00022723"/>
    </source>
</evidence>
<keyword evidence="11" id="KW-0411">Iron-sulfur</keyword>
<dbReference type="PROSITE" id="PS51379">
    <property type="entry name" value="4FE4S_FER_2"/>
    <property type="match status" value="1"/>
</dbReference>
<evidence type="ECO:0000256" key="12">
    <source>
        <dbReference type="ARBA" id="ARBA00023291"/>
    </source>
</evidence>
<evidence type="ECO:0000259" key="15">
    <source>
        <dbReference type="PROSITE" id="PS51379"/>
    </source>
</evidence>
<comment type="cofactor">
    <cofactor evidence="2">
        <name>[4Fe-4S] cluster</name>
        <dbReference type="ChEBI" id="CHEBI:49883"/>
    </cofactor>
</comment>
<evidence type="ECO:0000256" key="7">
    <source>
        <dbReference type="ARBA" id="ARBA00022714"/>
    </source>
</evidence>
<evidence type="ECO:0000256" key="14">
    <source>
        <dbReference type="ARBA" id="ARBA00066269"/>
    </source>
</evidence>
<dbReference type="RefSeq" id="WP_092780871.1">
    <property type="nucleotide sequence ID" value="NZ_FNAP01000001.1"/>
</dbReference>
<comment type="subunit">
    <text evidence="14">Part of an enzyme complex containing three subunits: a flavoprotein (frdA), an iron-sulfur protein (frdB), and diheme cytochrome b (frdC).</text>
</comment>
<dbReference type="NCBIfam" id="NF009051">
    <property type="entry name" value="PRK12385.1"/>
    <property type="match status" value="1"/>
</dbReference>
<dbReference type="EC" id="1.3.5.1" evidence="4"/>
<keyword evidence="7" id="KW-0001">2Fe-2S</keyword>
<protein>
    <recommendedName>
        <fullName evidence="4">succinate dehydrogenase</fullName>
        <ecNumber evidence="4">1.3.5.1</ecNumber>
    </recommendedName>
</protein>
<dbReference type="AlphaFoldDB" id="A0A1G6WRC9"/>
<evidence type="ECO:0000256" key="5">
    <source>
        <dbReference type="ARBA" id="ARBA00022485"/>
    </source>
</evidence>
<evidence type="ECO:0000256" key="6">
    <source>
        <dbReference type="ARBA" id="ARBA00022532"/>
    </source>
</evidence>
<evidence type="ECO:0000256" key="11">
    <source>
        <dbReference type="ARBA" id="ARBA00023014"/>
    </source>
</evidence>
<comment type="cofactor">
    <cofactor evidence="13">
        <name>[2Fe-2S] cluster</name>
        <dbReference type="ChEBI" id="CHEBI:190135"/>
    </cofactor>
</comment>
<gene>
    <name evidence="16" type="ORF">SAMN05421720_101244</name>
</gene>
<proteinExistence type="inferred from homology"/>
<reference evidence="16 17" key="1">
    <citation type="submission" date="2016-10" db="EMBL/GenBank/DDBJ databases">
        <authorList>
            <person name="de Groot N.N."/>
        </authorList>
    </citation>
    <scope>NUCLEOTIDE SEQUENCE [LARGE SCALE GENOMIC DNA]</scope>
    <source>
        <strain evidence="16 17">ATCC 700224</strain>
    </source>
</reference>
<dbReference type="FunFam" id="1.10.1060.10:FF:000003">
    <property type="entry name" value="Succinate dehydrogenase iron-sulfur subunit"/>
    <property type="match status" value="1"/>
</dbReference>
<dbReference type="Gene3D" id="1.10.1060.10">
    <property type="entry name" value="Alpha-helical ferredoxin"/>
    <property type="match status" value="1"/>
</dbReference>
<dbReference type="InterPro" id="IPR012675">
    <property type="entry name" value="Beta-grasp_dom_sf"/>
</dbReference>
<sequence>MSQRQITFEILRYDPETETEPRFQAYCVPCEEEWVVLDALNYIKDTLDGTLNYRWSCHMAVCGSCGMMINGEPMLSCKAFIRDLPAGTIKVEPLYHFPIERDLVVVLDDFMDKLESVKPYVIPKKQRPIEDGPYKQTPKQLHQYQQYSMCINCLLCYAACPQYGLTPEFIGPAALALTHRYNLDSRDKGRRQRQEVVATHEGVWECSFVGACSEVCPKDVDPAGAIQQMKIASTADWYLEHLMPWRRS</sequence>
<dbReference type="InterPro" id="IPR017896">
    <property type="entry name" value="4Fe4S_Fe-S-bd"/>
</dbReference>
<dbReference type="GO" id="GO:0009055">
    <property type="term" value="F:electron transfer activity"/>
    <property type="evidence" value="ECO:0007669"/>
    <property type="project" value="InterPro"/>
</dbReference>
<dbReference type="SUPFAM" id="SSF46548">
    <property type="entry name" value="alpha-helical ferredoxin"/>
    <property type="match status" value="1"/>
</dbReference>
<dbReference type="GO" id="GO:0051538">
    <property type="term" value="F:3 iron, 4 sulfur cluster binding"/>
    <property type="evidence" value="ECO:0007669"/>
    <property type="project" value="UniProtKB-KW"/>
</dbReference>
<dbReference type="SUPFAM" id="SSF54292">
    <property type="entry name" value="2Fe-2S ferredoxin-like"/>
    <property type="match status" value="1"/>
</dbReference>
<organism evidence="16 17">
    <name type="scientific">Rhodospira trueperi</name>
    <dbReference type="NCBI Taxonomy" id="69960"/>
    <lineage>
        <taxon>Bacteria</taxon>
        <taxon>Pseudomonadati</taxon>
        <taxon>Pseudomonadota</taxon>
        <taxon>Alphaproteobacteria</taxon>
        <taxon>Rhodospirillales</taxon>
        <taxon>Rhodospirillaceae</taxon>
        <taxon>Rhodospira</taxon>
    </lineage>
</organism>
<evidence type="ECO:0000256" key="9">
    <source>
        <dbReference type="ARBA" id="ARBA00023002"/>
    </source>
</evidence>
<keyword evidence="6" id="KW-0816">Tricarboxylic acid cycle</keyword>
<evidence type="ECO:0000313" key="16">
    <source>
        <dbReference type="EMBL" id="SDD68381.1"/>
    </source>
</evidence>
<keyword evidence="17" id="KW-1185">Reference proteome</keyword>
<accession>A0A1G6WRC9</accession>
<keyword evidence="5" id="KW-0004">4Fe-4S</keyword>
<dbReference type="Gene3D" id="3.10.20.30">
    <property type="match status" value="1"/>
</dbReference>
<dbReference type="STRING" id="69960.SAMN05421720_101244"/>
<name>A0A1G6WRC9_9PROT</name>
<keyword evidence="8" id="KW-0479">Metal-binding</keyword>
<comment type="cofactor">
    <cofactor evidence="1">
        <name>[3Fe-4S] cluster</name>
        <dbReference type="ChEBI" id="CHEBI:21137"/>
    </cofactor>
</comment>
<dbReference type="GO" id="GO:0051539">
    <property type="term" value="F:4 iron, 4 sulfur cluster binding"/>
    <property type="evidence" value="ECO:0007669"/>
    <property type="project" value="UniProtKB-KW"/>
</dbReference>
<dbReference type="InterPro" id="IPR017900">
    <property type="entry name" value="4Fe4S_Fe_S_CS"/>
</dbReference>
<evidence type="ECO:0000256" key="1">
    <source>
        <dbReference type="ARBA" id="ARBA00001927"/>
    </source>
</evidence>
<dbReference type="PANTHER" id="PTHR11921">
    <property type="entry name" value="SUCCINATE DEHYDROGENASE IRON-SULFUR PROTEIN"/>
    <property type="match status" value="1"/>
</dbReference>